<dbReference type="Gene3D" id="3.90.320.10">
    <property type="match status" value="1"/>
</dbReference>
<accession>A0A348B575</accession>
<dbReference type="KEGG" id="sacd:HS1genome_1716"/>
<evidence type="ECO:0000256" key="1">
    <source>
        <dbReference type="ARBA" id="ARBA00001936"/>
    </source>
</evidence>
<dbReference type="InterPro" id="IPR009260">
    <property type="entry name" value="CRISPR-ass_Csa1"/>
</dbReference>
<reference evidence="3" key="1">
    <citation type="journal article" date="2014" name="Int. J. Syst. Evol. Microbiol.">
        <title>Complete genome sequence of Corynebacterium casei LMG S-19264T (=DSM 44701T), isolated from a smear-ripened cheese.</title>
        <authorList>
            <consortium name="US DOE Joint Genome Institute (JGI-PGF)"/>
            <person name="Walter F."/>
            <person name="Albersmeier A."/>
            <person name="Kalinowski J."/>
            <person name="Ruckert C."/>
        </authorList>
    </citation>
    <scope>NUCLEOTIDE SEQUENCE</scope>
    <source>
        <strain evidence="3">JCM 31740</strain>
    </source>
</reference>
<dbReference type="Pfam" id="PF06023">
    <property type="entry name" value="Csa1"/>
    <property type="match status" value="1"/>
</dbReference>
<evidence type="ECO:0000313" key="3">
    <source>
        <dbReference type="EMBL" id="GGT89079.1"/>
    </source>
</evidence>
<protein>
    <submittedName>
        <fullName evidence="2">Type I-A CRISPR-associated protein Cas4/Csa1</fullName>
    </submittedName>
</protein>
<dbReference type="InterPro" id="IPR011604">
    <property type="entry name" value="PDDEXK-like_dom_sf"/>
</dbReference>
<dbReference type="NCBIfam" id="TIGR01896">
    <property type="entry name" value="cas_AF1879"/>
    <property type="match status" value="1"/>
</dbReference>
<dbReference type="Proteomes" id="UP000276741">
    <property type="component" value="Chromosome"/>
</dbReference>
<dbReference type="RefSeq" id="WP_126450465.1">
    <property type="nucleotide sequence ID" value="NZ_AP018553.1"/>
</dbReference>
<proteinExistence type="predicted"/>
<dbReference type="PIRSF" id="PIRSF009226">
    <property type="entry name" value="UCP009226"/>
    <property type="match status" value="1"/>
</dbReference>
<dbReference type="OrthoDB" id="19284at2157"/>
<reference evidence="2" key="3">
    <citation type="journal article" date="2019" name="BMC Res. Notes">
        <title>Complete genome sequence of the Sulfodiicoccus acidiphilus strain HS-1T, the first crenarchaeon that lacks polB3, isolated from an acidic hot spring in Ohwaku-dani, Hakone, Japan.</title>
        <authorList>
            <person name="Sakai H.D."/>
            <person name="Kurosawa N."/>
        </authorList>
    </citation>
    <scope>NUCLEOTIDE SEQUENCE</scope>
    <source>
        <strain evidence="2">HS-1</strain>
    </source>
</reference>
<reference evidence="3" key="4">
    <citation type="submission" date="2020-09" db="EMBL/GenBank/DDBJ databases">
        <authorList>
            <person name="Sun Q."/>
            <person name="Ohkuma M."/>
        </authorList>
    </citation>
    <scope>NUCLEOTIDE SEQUENCE</scope>
    <source>
        <strain evidence="3">JCM 31740</strain>
    </source>
</reference>
<evidence type="ECO:0000313" key="2">
    <source>
        <dbReference type="EMBL" id="BBD73327.1"/>
    </source>
</evidence>
<organism evidence="2 4">
    <name type="scientific">Sulfodiicoccus acidiphilus</name>
    <dbReference type="NCBI Taxonomy" id="1670455"/>
    <lineage>
        <taxon>Archaea</taxon>
        <taxon>Thermoproteota</taxon>
        <taxon>Thermoprotei</taxon>
        <taxon>Sulfolobales</taxon>
        <taxon>Sulfolobaceae</taxon>
        <taxon>Sulfodiicoccus</taxon>
    </lineage>
</organism>
<sequence length="302" mass="33973">MFFTPEDVALYAKRVRQTPRQVGEEMRGWRWPEPPLLPPSGRTLPVSDASGALCQTGRYVYLSYVKWVKAPTSPEAARGSLIHEAYAESVETVRKLIYSGEVVDGNALRSAMLDEYYEAERRLSEYSSVQDFHNVVKAIWDRATSVFGASLDRARERARGRRETLAAATIPFLVEFPIDGSLVGLSPNSRVDALIPNVPLVVEMKTGARRRAHERALAGYALAYESQYEVPVDFGLLCYVRVEDKVSDRCELLKIGEALRTEFLEERDRRLQVLEDGVDPGLPKFCDRECPFLSHCGGKVVQ</sequence>
<comment type="cofactor">
    <cofactor evidence="1">
        <name>Mn(2+)</name>
        <dbReference type="ChEBI" id="CHEBI:29035"/>
    </cofactor>
</comment>
<dbReference type="AlphaFoldDB" id="A0A348B575"/>
<dbReference type="EMBL" id="AP018553">
    <property type="protein sequence ID" value="BBD73327.1"/>
    <property type="molecule type" value="Genomic_DNA"/>
</dbReference>
<dbReference type="GeneID" id="38667201"/>
<evidence type="ECO:0000313" key="4">
    <source>
        <dbReference type="Proteomes" id="UP000276741"/>
    </source>
</evidence>
<dbReference type="Proteomes" id="UP000616143">
    <property type="component" value="Unassembled WGS sequence"/>
</dbReference>
<name>A0A348B575_9CREN</name>
<dbReference type="EMBL" id="BMQS01000003">
    <property type="protein sequence ID" value="GGT89079.1"/>
    <property type="molecule type" value="Genomic_DNA"/>
</dbReference>
<reference evidence="4" key="2">
    <citation type="submission" date="2018-04" db="EMBL/GenBank/DDBJ databases">
        <title>Complete genome sequence of Sulfodiicoccus acidiphilus strain HS-1.</title>
        <authorList>
            <person name="Sakai H.D."/>
            <person name="Kurosawa N."/>
        </authorList>
    </citation>
    <scope>NUCLEOTIDE SEQUENCE [LARGE SCALE GENOMIC DNA]</scope>
    <source>
        <strain evidence="4">HS-1</strain>
    </source>
</reference>
<keyword evidence="4" id="KW-1185">Reference proteome</keyword>
<gene>
    <name evidence="3" type="ORF">GCM10007116_03630</name>
    <name evidence="2" type="ORF">HS1genome_1716</name>
</gene>